<feature type="transmembrane region" description="Helical" evidence="6">
    <location>
        <begin position="220"/>
        <end position="238"/>
    </location>
</feature>
<evidence type="ECO:0000256" key="3">
    <source>
        <dbReference type="ARBA" id="ARBA00022692"/>
    </source>
</evidence>
<comment type="caution">
    <text evidence="7">The sequence shown here is derived from an EMBL/GenBank/DDBJ whole genome shotgun (WGS) entry which is preliminary data.</text>
</comment>
<sequence length="355" mass="36831">MPEGGSIRGRLRTFLPGVGILVFGAIGARAIATKLPGVNELLVAILGGVLLANVVDIPKWATPGIRTHKVWLGTGIVLMGASLAFDAIVESGPIVLLLVCCVTGFTLLYVEALSRNVFGITDQLASLLAAGASICGVSAVVAVAGSIDAREEQIAYAAATVLLFDAVTLVVYPAIGGALDLSARVFGVWAGVSMFSTGPVVAVGFAHSEAAGQWATITKLARNTLIGIVAAGYAAYYARNRLNTESASADDSADNTGTGESGDISLRELWDRFPKFVVGFLLLALVSSAGLFSLGDLRSIENAYGWLFLLAFVGLGTDLELRKLKCAGVRPVFVVFVAFATVSVLSLLLLRAVLG</sequence>
<keyword evidence="3 6" id="KW-0812">Transmembrane</keyword>
<feature type="transmembrane region" description="Helical" evidence="6">
    <location>
        <begin position="186"/>
        <end position="208"/>
    </location>
</feature>
<evidence type="ECO:0000256" key="1">
    <source>
        <dbReference type="ARBA" id="ARBA00004651"/>
    </source>
</evidence>
<dbReference type="AlphaFoldDB" id="A0A151A9N6"/>
<evidence type="ECO:0000313" key="8">
    <source>
        <dbReference type="Proteomes" id="UP000075321"/>
    </source>
</evidence>
<feature type="transmembrane region" description="Helical" evidence="6">
    <location>
        <begin position="333"/>
        <end position="354"/>
    </location>
</feature>
<feature type="transmembrane region" description="Helical" evidence="6">
    <location>
        <begin position="94"/>
        <end position="112"/>
    </location>
</feature>
<evidence type="ECO:0000256" key="2">
    <source>
        <dbReference type="ARBA" id="ARBA00022475"/>
    </source>
</evidence>
<feature type="transmembrane region" description="Helical" evidence="6">
    <location>
        <begin position="38"/>
        <end position="58"/>
    </location>
</feature>
<keyword evidence="5 6" id="KW-0472">Membrane</keyword>
<organism evidence="7 8">
    <name type="scientific">Halalkalicoccus paucihalophilus</name>
    <dbReference type="NCBI Taxonomy" id="1008153"/>
    <lineage>
        <taxon>Archaea</taxon>
        <taxon>Methanobacteriati</taxon>
        <taxon>Methanobacteriota</taxon>
        <taxon>Stenosarchaea group</taxon>
        <taxon>Halobacteria</taxon>
        <taxon>Halobacteriales</taxon>
        <taxon>Halococcaceae</taxon>
        <taxon>Halalkalicoccus</taxon>
    </lineage>
</organism>
<keyword evidence="2" id="KW-1003">Cell membrane</keyword>
<protein>
    <recommendedName>
        <fullName evidence="9">Sulfate exporter family transporter</fullName>
    </recommendedName>
</protein>
<dbReference type="RefSeq" id="WP_245634188.1">
    <property type="nucleotide sequence ID" value="NZ_LTAZ01000013.1"/>
</dbReference>
<keyword evidence="8" id="KW-1185">Reference proteome</keyword>
<feature type="transmembrane region" description="Helical" evidence="6">
    <location>
        <begin position="303"/>
        <end position="321"/>
    </location>
</feature>
<dbReference type="GO" id="GO:0005886">
    <property type="term" value="C:plasma membrane"/>
    <property type="evidence" value="ECO:0007669"/>
    <property type="project" value="UniProtKB-SubCell"/>
</dbReference>
<keyword evidence="4 6" id="KW-1133">Transmembrane helix</keyword>
<dbReference type="PANTHER" id="PTHR30106:SF1">
    <property type="entry name" value="UPF0324 MEMBRANE PROTEIN FN0533"/>
    <property type="match status" value="1"/>
</dbReference>
<dbReference type="EMBL" id="LTAZ01000013">
    <property type="protein sequence ID" value="KYH24418.1"/>
    <property type="molecule type" value="Genomic_DNA"/>
</dbReference>
<feature type="transmembrane region" description="Helical" evidence="6">
    <location>
        <begin position="124"/>
        <end position="147"/>
    </location>
</feature>
<feature type="transmembrane region" description="Helical" evidence="6">
    <location>
        <begin position="12"/>
        <end position="32"/>
    </location>
</feature>
<evidence type="ECO:0000256" key="6">
    <source>
        <dbReference type="SAM" id="Phobius"/>
    </source>
</evidence>
<evidence type="ECO:0000313" key="7">
    <source>
        <dbReference type="EMBL" id="KYH24418.1"/>
    </source>
</evidence>
<proteinExistence type="predicted"/>
<dbReference type="PANTHER" id="PTHR30106">
    <property type="entry name" value="INNER MEMBRANE PROTEIN YEIH-RELATED"/>
    <property type="match status" value="1"/>
</dbReference>
<feature type="transmembrane region" description="Helical" evidence="6">
    <location>
        <begin position="70"/>
        <end position="88"/>
    </location>
</feature>
<dbReference type="InterPro" id="IPR018383">
    <property type="entry name" value="UPF0324_pro"/>
</dbReference>
<dbReference type="Proteomes" id="UP000075321">
    <property type="component" value="Unassembled WGS sequence"/>
</dbReference>
<reference evidence="7 8" key="1">
    <citation type="submission" date="2016-02" db="EMBL/GenBank/DDBJ databases">
        <title>Genome sequence of Halalkalicoccus paucihalophilus DSM 24557.</title>
        <authorList>
            <person name="Poehlein A."/>
            <person name="Daniel R."/>
        </authorList>
    </citation>
    <scope>NUCLEOTIDE SEQUENCE [LARGE SCALE GENOMIC DNA]</scope>
    <source>
        <strain evidence="7 8">DSM 24557</strain>
    </source>
</reference>
<accession>A0A151A9N6</accession>
<name>A0A151A9N6_9EURY</name>
<evidence type="ECO:0008006" key="9">
    <source>
        <dbReference type="Google" id="ProtNLM"/>
    </source>
</evidence>
<feature type="transmembrane region" description="Helical" evidence="6">
    <location>
        <begin position="276"/>
        <end position="297"/>
    </location>
</feature>
<feature type="transmembrane region" description="Helical" evidence="6">
    <location>
        <begin position="153"/>
        <end position="174"/>
    </location>
</feature>
<evidence type="ECO:0000256" key="4">
    <source>
        <dbReference type="ARBA" id="ARBA00022989"/>
    </source>
</evidence>
<gene>
    <name evidence="7" type="ORF">HAPAU_34010</name>
</gene>
<dbReference type="Pfam" id="PF03601">
    <property type="entry name" value="Cons_hypoth698"/>
    <property type="match status" value="1"/>
</dbReference>
<dbReference type="PATRIC" id="fig|1008153.3.peg.3580"/>
<comment type="subcellular location">
    <subcellularLocation>
        <location evidence="1">Cell membrane</location>
        <topology evidence="1">Multi-pass membrane protein</topology>
    </subcellularLocation>
</comment>
<evidence type="ECO:0000256" key="5">
    <source>
        <dbReference type="ARBA" id="ARBA00023136"/>
    </source>
</evidence>